<feature type="zinc finger region" description="UBR-type" evidence="4">
    <location>
        <begin position="43"/>
        <end position="117"/>
    </location>
</feature>
<evidence type="ECO:0000259" key="5">
    <source>
        <dbReference type="PROSITE" id="PS51157"/>
    </source>
</evidence>
<dbReference type="PANTHER" id="PTHR13513">
    <property type="entry name" value="E3 UBIQUITIN-PROTEIN LIGASE UBR7"/>
    <property type="match status" value="1"/>
</dbReference>
<dbReference type="GO" id="GO:0005737">
    <property type="term" value="C:cytoplasm"/>
    <property type="evidence" value="ECO:0007669"/>
    <property type="project" value="TreeGrafter"/>
</dbReference>
<evidence type="ECO:0000256" key="1">
    <source>
        <dbReference type="ARBA" id="ARBA00022723"/>
    </source>
</evidence>
<organism evidence="6 7">
    <name type="scientific">Romanomermis culicivorax</name>
    <name type="common">Nematode worm</name>
    <dbReference type="NCBI Taxonomy" id="13658"/>
    <lineage>
        <taxon>Eukaryota</taxon>
        <taxon>Metazoa</taxon>
        <taxon>Ecdysozoa</taxon>
        <taxon>Nematoda</taxon>
        <taxon>Enoplea</taxon>
        <taxon>Dorylaimia</taxon>
        <taxon>Mermithida</taxon>
        <taxon>Mermithoidea</taxon>
        <taxon>Mermithidae</taxon>
        <taxon>Romanomermis</taxon>
    </lineage>
</organism>
<dbReference type="SMART" id="SM00396">
    <property type="entry name" value="ZnF_UBR1"/>
    <property type="match status" value="1"/>
</dbReference>
<protein>
    <submittedName>
        <fullName evidence="7">UBR-type domain-containing protein</fullName>
    </submittedName>
</protein>
<accession>A0A915KKD1</accession>
<dbReference type="InterPro" id="IPR011011">
    <property type="entry name" value="Znf_FYVE_PHD"/>
</dbReference>
<keyword evidence="6" id="KW-1185">Reference proteome</keyword>
<dbReference type="SUPFAM" id="SSF57903">
    <property type="entry name" value="FYVE/PHD zinc finger"/>
    <property type="match status" value="1"/>
</dbReference>
<dbReference type="OMA" id="DCEEIAC"/>
<dbReference type="InterPro" id="IPR047506">
    <property type="entry name" value="UBR7-like_UBR-box"/>
</dbReference>
<evidence type="ECO:0000256" key="2">
    <source>
        <dbReference type="ARBA" id="ARBA00022771"/>
    </source>
</evidence>
<dbReference type="CDD" id="cd15542">
    <property type="entry name" value="PHD_UBR7"/>
    <property type="match status" value="1"/>
</dbReference>
<dbReference type="WBParaSite" id="nRc.2.0.1.t38882-RA">
    <property type="protein sequence ID" value="nRc.2.0.1.t38882-RA"/>
    <property type="gene ID" value="nRc.2.0.1.g38882"/>
</dbReference>
<dbReference type="Pfam" id="PF02207">
    <property type="entry name" value="zf-UBR"/>
    <property type="match status" value="1"/>
</dbReference>
<dbReference type="Gene3D" id="3.30.40.10">
    <property type="entry name" value="Zinc/RING finger domain, C3HC4 (zinc finger)"/>
    <property type="match status" value="1"/>
</dbReference>
<dbReference type="InterPro" id="IPR013083">
    <property type="entry name" value="Znf_RING/FYVE/PHD"/>
</dbReference>
<dbReference type="GO" id="GO:0061630">
    <property type="term" value="F:ubiquitin protein ligase activity"/>
    <property type="evidence" value="ECO:0007669"/>
    <property type="project" value="InterPro"/>
</dbReference>
<dbReference type="CDD" id="cd19677">
    <property type="entry name" value="UBR-box_UBR7"/>
    <property type="match status" value="1"/>
</dbReference>
<evidence type="ECO:0000256" key="4">
    <source>
        <dbReference type="PROSITE-ProRule" id="PRU00508"/>
    </source>
</evidence>
<keyword evidence="1" id="KW-0479">Metal-binding</keyword>
<evidence type="ECO:0000313" key="7">
    <source>
        <dbReference type="WBParaSite" id="nRc.2.0.1.t38882-RA"/>
    </source>
</evidence>
<feature type="domain" description="UBR-type" evidence="5">
    <location>
        <begin position="43"/>
        <end position="117"/>
    </location>
</feature>
<evidence type="ECO:0000313" key="6">
    <source>
        <dbReference type="Proteomes" id="UP000887565"/>
    </source>
</evidence>
<dbReference type="AlphaFoldDB" id="A0A915KKD1"/>
<dbReference type="InterPro" id="IPR040204">
    <property type="entry name" value="UBR7"/>
</dbReference>
<reference evidence="7" key="1">
    <citation type="submission" date="2022-11" db="UniProtKB">
        <authorList>
            <consortium name="WormBaseParasite"/>
        </authorList>
    </citation>
    <scope>IDENTIFICATION</scope>
</reference>
<keyword evidence="3" id="KW-0862">Zinc</keyword>
<evidence type="ECO:0000256" key="3">
    <source>
        <dbReference type="ARBA" id="ARBA00022833"/>
    </source>
</evidence>
<dbReference type="InterPro" id="IPR003126">
    <property type="entry name" value="Znf_UBR"/>
</dbReference>
<proteinExistence type="predicted"/>
<sequence>MSNEENDDNAQEDEQVITLQEFIDEENEEIEEAVRVLGNADDKQCSYSKGYMKRQPLYSCLTCAKSLETDDAGICLACSLVCHDGHDLVELYTKRNFRCDCGNSKFGSSFKCSLEPSKDEINARNKYDQTFRGLYCTCHRPFPDPENSETEDQMIQCIVCEDWFHMNHANVDDAIDCEEIACATCCEKIPFLKCYSMTNWRKELCRCEACTADYKTLDCEYLLEESDSCAFYERESIANHNKRRSETLRLNSGGESSSQSSTNSGDDFQMLANLCGMDKVVQLEMIH</sequence>
<dbReference type="PANTHER" id="PTHR13513:SF9">
    <property type="entry name" value="E3 UBIQUITIN-PROTEIN LIGASE UBR7-RELATED"/>
    <property type="match status" value="1"/>
</dbReference>
<keyword evidence="2" id="KW-0863">Zinc-finger</keyword>
<dbReference type="PROSITE" id="PS51157">
    <property type="entry name" value="ZF_UBR"/>
    <property type="match status" value="1"/>
</dbReference>
<dbReference type="Proteomes" id="UP000887565">
    <property type="component" value="Unplaced"/>
</dbReference>
<name>A0A915KKD1_ROMCU</name>
<dbReference type="GO" id="GO:0008270">
    <property type="term" value="F:zinc ion binding"/>
    <property type="evidence" value="ECO:0007669"/>
    <property type="project" value="UniProtKB-KW"/>
</dbReference>